<dbReference type="AlphaFoldDB" id="A0A4R7FKY8"/>
<name>A0A4R7FKY8_9MICO</name>
<organism evidence="1 2">
    <name type="scientific">Amnibacterium kyonggiense</name>
    <dbReference type="NCBI Taxonomy" id="595671"/>
    <lineage>
        <taxon>Bacteria</taxon>
        <taxon>Bacillati</taxon>
        <taxon>Actinomycetota</taxon>
        <taxon>Actinomycetes</taxon>
        <taxon>Micrococcales</taxon>
        <taxon>Microbacteriaceae</taxon>
        <taxon>Amnibacterium</taxon>
    </lineage>
</organism>
<dbReference type="EMBL" id="SOAM01000002">
    <property type="protein sequence ID" value="TDS77061.1"/>
    <property type="molecule type" value="Genomic_DNA"/>
</dbReference>
<dbReference type="RefSeq" id="WP_162850801.1">
    <property type="nucleotide sequence ID" value="NZ_BAAARP010000002.1"/>
</dbReference>
<keyword evidence="2" id="KW-1185">Reference proteome</keyword>
<reference evidence="1 2" key="1">
    <citation type="submission" date="2019-03" db="EMBL/GenBank/DDBJ databases">
        <title>Genomic Encyclopedia of Archaeal and Bacterial Type Strains, Phase II (KMG-II): from individual species to whole genera.</title>
        <authorList>
            <person name="Goeker M."/>
        </authorList>
    </citation>
    <scope>NUCLEOTIDE SEQUENCE [LARGE SCALE GENOMIC DNA]</scope>
    <source>
        <strain evidence="1 2">DSM 24782</strain>
    </source>
</reference>
<comment type="caution">
    <text evidence="1">The sequence shown here is derived from an EMBL/GenBank/DDBJ whole genome shotgun (WGS) entry which is preliminary data.</text>
</comment>
<accession>A0A4R7FKY8</accession>
<proteinExistence type="predicted"/>
<gene>
    <name evidence="1" type="ORF">CLV52_2000</name>
</gene>
<evidence type="ECO:0000313" key="2">
    <source>
        <dbReference type="Proteomes" id="UP000295344"/>
    </source>
</evidence>
<dbReference type="Proteomes" id="UP000295344">
    <property type="component" value="Unassembled WGS sequence"/>
</dbReference>
<protein>
    <submittedName>
        <fullName evidence="1">Uncharacterized protein</fullName>
    </submittedName>
</protein>
<evidence type="ECO:0000313" key="1">
    <source>
        <dbReference type="EMBL" id="TDS77061.1"/>
    </source>
</evidence>
<sequence length="55" mass="5961">MTDEPALDAAEIRARTGDLALVIWQRADPLCDPERFSVSGPERTAAAFITAPIHP</sequence>